<dbReference type="PANTHER" id="PTHR36114">
    <property type="entry name" value="16.7 KDA PROTEIN IN WHIE LOCUS"/>
    <property type="match status" value="1"/>
</dbReference>
<evidence type="ECO:0000313" key="2">
    <source>
        <dbReference type="EMBL" id="SUN32851.1"/>
    </source>
</evidence>
<dbReference type="EMBL" id="UHDZ01000002">
    <property type="protein sequence ID" value="SUN32851.1"/>
    <property type="molecule type" value="Genomic_DNA"/>
</dbReference>
<evidence type="ECO:0000313" key="3">
    <source>
        <dbReference type="Proteomes" id="UP000255425"/>
    </source>
</evidence>
<dbReference type="SUPFAM" id="SSF51182">
    <property type="entry name" value="RmlC-like cupins"/>
    <property type="match status" value="1"/>
</dbReference>
<dbReference type="Proteomes" id="UP000255425">
    <property type="component" value="Unassembled WGS sequence"/>
</dbReference>
<dbReference type="AlphaFoldDB" id="A0A380JAY5"/>
<keyword evidence="3" id="KW-1185">Reference proteome</keyword>
<evidence type="ECO:0000259" key="1">
    <source>
        <dbReference type="Pfam" id="PF07883"/>
    </source>
</evidence>
<sequence length="123" mass="13984">MKKVNLNDTEEIKHLNGTLQMLLTPSNGGSNNMIMGISKVYPKEIIEKHVHDYSDECFFVLQGIGKIVSDKKSIFFKKDDCVYIPKGTKHKIYNNTDEILTVLFCSSPLAPTKEQGHRKLKEV</sequence>
<gene>
    <name evidence="2" type="ORF">NCTC11807_02754</name>
</gene>
<proteinExistence type="predicted"/>
<reference evidence="2 3" key="1">
    <citation type="submission" date="2018-06" db="EMBL/GenBank/DDBJ databases">
        <authorList>
            <consortium name="Pathogen Informatics"/>
            <person name="Doyle S."/>
        </authorList>
    </citation>
    <scope>NUCLEOTIDE SEQUENCE [LARGE SCALE GENOMIC DNA]</scope>
    <source>
        <strain evidence="2 3">NCTC11807</strain>
    </source>
</reference>
<accession>A0A380JAY5</accession>
<feature type="domain" description="Cupin type-2" evidence="1">
    <location>
        <begin position="39"/>
        <end position="104"/>
    </location>
</feature>
<dbReference type="PANTHER" id="PTHR36114:SF1">
    <property type="entry name" value="16.7 KDA PROTEIN IN WHIE LOCUS"/>
    <property type="match status" value="1"/>
</dbReference>
<dbReference type="InterPro" id="IPR014710">
    <property type="entry name" value="RmlC-like_jellyroll"/>
</dbReference>
<dbReference type="InterPro" id="IPR011051">
    <property type="entry name" value="RmlC_Cupin_sf"/>
</dbReference>
<dbReference type="InterPro" id="IPR013096">
    <property type="entry name" value="Cupin_2"/>
</dbReference>
<dbReference type="RefSeq" id="WP_115314152.1">
    <property type="nucleotide sequence ID" value="NZ_CP068030.1"/>
</dbReference>
<organism evidence="2 3">
    <name type="scientific">Staphylococcus saccharolyticus</name>
    <dbReference type="NCBI Taxonomy" id="33028"/>
    <lineage>
        <taxon>Bacteria</taxon>
        <taxon>Bacillati</taxon>
        <taxon>Bacillota</taxon>
        <taxon>Bacilli</taxon>
        <taxon>Bacillales</taxon>
        <taxon>Staphylococcaceae</taxon>
        <taxon>Staphylococcus</taxon>
    </lineage>
</organism>
<name>A0A380JAY5_9STAP</name>
<dbReference type="Gene3D" id="2.60.120.10">
    <property type="entry name" value="Jelly Rolls"/>
    <property type="match status" value="1"/>
</dbReference>
<dbReference type="InterPro" id="IPR052044">
    <property type="entry name" value="PKS_Associated_Protein"/>
</dbReference>
<protein>
    <submittedName>
        <fullName evidence="2">Uncharacterized conserved protein, contains double-stranded beta-helix domain</fullName>
    </submittedName>
</protein>
<dbReference type="Pfam" id="PF07883">
    <property type="entry name" value="Cupin_2"/>
    <property type="match status" value="1"/>
</dbReference>